<dbReference type="GO" id="GO:0004563">
    <property type="term" value="F:beta-N-acetylhexosaminidase activity"/>
    <property type="evidence" value="ECO:0007669"/>
    <property type="project" value="UniProtKB-EC"/>
</dbReference>
<evidence type="ECO:0000313" key="8">
    <source>
        <dbReference type="EMBL" id="KAK6174355.1"/>
    </source>
</evidence>
<proteinExistence type="inferred from homology"/>
<evidence type="ECO:0000256" key="2">
    <source>
        <dbReference type="ARBA" id="ARBA00006285"/>
    </source>
</evidence>
<feature type="region of interest" description="Disordered" evidence="5">
    <location>
        <begin position="64"/>
        <end position="161"/>
    </location>
</feature>
<sequence length="953" mass="109326">MGRRGSRMGLRGKPALILITIIGLLVTFGLYYSRSTSDRTIDAHGHHHHHDRINLGDFDANKFMRDINPRRDPELGNELKQRRDPELGNDINPRRDPELGNELKQRNLPGLKDSQIQDSAGKGNKVKAYENFDFKDEHDNFDKGRDDDDTDDQDRNPDNVHKKEIDEILQETKELEPNTLSGQLHRLYRKPNPGLTDTFHNMKHIVHLDLKGAAPKLDYFEQLLPLLSLLGATGLLVEYEDMFPYSGDLSLIAAKNSFTKSDIVQFLTLANKNNLEVIPLVQTFGHLEFVLKHEKYMDLREDSETPQDITPLNNKTYVLLDAMIDQIMTLHGELEFLHIGCDEVYHLGEGKSAPIMAQKGYKKEDLFFEHVSRVVRYVKEKYPKVTLIIWDDQLRDASSDNIKKFGLGGILEPMIWAYTPNPGDRFTADMWEKYGQAFNHVWAASSFKGATGSAQYYTDVTYHLRNHYGWIDTITKVHSSTPNLKFRGVALTGWQRYDHFSTLCELIPAALPSLSVCLLTISNGGFTESEYNKVQHILGCDEDMVQCRFPGSDVYSLMQELRAFENETKHNEGLNSRLNGWLTDYHVKHGFGSPGQLKILVNIIDKVVSNYKQLHAKCLSVLAKYYYKSTLDEWVAVHIDQKIHYYSDKATAAKSLISRQVWPQRPLVSFNDVVTEKQVLDNKDPVFQNLQFKSTYGSELAKINSYVKKQFAGKQNPEKQLLPREQNKYPKQQFAQKHIPEKVFHPNPESRNVRIQANQNPDRGQGSAIENQRSFDRAPILPNRIEKPLIERAKLSSFGGQVKKQSIYDSKKNVEDAVDPNRVGLRQNFPHIKNVGEVPDPNGVNPHNNLISNNQYMKNVKDEPDSNGVLPFKDNSDIKNVGDVPDQNGFKPHKNLILKHTDDFNNKDIENVARNHKNIETENDEQQGDRVISRYVERFHENNANNRRVDERQ</sequence>
<feature type="transmembrane region" description="Helical" evidence="6">
    <location>
        <begin position="12"/>
        <end position="32"/>
    </location>
</feature>
<evidence type="ECO:0000259" key="7">
    <source>
        <dbReference type="Pfam" id="PF00728"/>
    </source>
</evidence>
<evidence type="ECO:0000256" key="1">
    <source>
        <dbReference type="ARBA" id="ARBA00001231"/>
    </source>
</evidence>
<keyword evidence="6" id="KW-0472">Membrane</keyword>
<feature type="domain" description="Glycoside hydrolase family 20 catalytic" evidence="7">
    <location>
        <begin position="255"/>
        <end position="418"/>
    </location>
</feature>
<comment type="catalytic activity">
    <reaction evidence="1">
        <text>Hydrolysis of terminal non-reducing N-acetyl-D-hexosamine residues in N-acetyl-beta-D-hexosaminides.</text>
        <dbReference type="EC" id="3.2.1.52"/>
    </reaction>
</comment>
<dbReference type="EMBL" id="JAZGQO010000011">
    <property type="protein sequence ID" value="KAK6174355.1"/>
    <property type="molecule type" value="Genomic_DNA"/>
</dbReference>
<dbReference type="Pfam" id="PF00728">
    <property type="entry name" value="Glyco_hydro_20"/>
    <property type="match status" value="1"/>
</dbReference>
<dbReference type="SUPFAM" id="SSF51445">
    <property type="entry name" value="(Trans)glycosidases"/>
    <property type="match status" value="1"/>
</dbReference>
<dbReference type="AlphaFoldDB" id="A0AAN8JCP5"/>
<feature type="compositionally biased region" description="Basic and acidic residues" evidence="5">
    <location>
        <begin position="127"/>
        <end position="146"/>
    </location>
</feature>
<dbReference type="PANTHER" id="PTHR21040">
    <property type="entry name" value="BCDNA.GH04120"/>
    <property type="match status" value="1"/>
</dbReference>
<evidence type="ECO:0000256" key="5">
    <source>
        <dbReference type="SAM" id="MobiDB-lite"/>
    </source>
</evidence>
<name>A0AAN8JCP5_PATCE</name>
<evidence type="ECO:0000313" key="9">
    <source>
        <dbReference type="Proteomes" id="UP001347796"/>
    </source>
</evidence>
<evidence type="ECO:0000256" key="6">
    <source>
        <dbReference type="SAM" id="Phobius"/>
    </source>
</evidence>
<accession>A0AAN8JCP5</accession>
<evidence type="ECO:0000256" key="3">
    <source>
        <dbReference type="ARBA" id="ARBA00012663"/>
    </source>
</evidence>
<dbReference type="CDD" id="cd06565">
    <property type="entry name" value="GH20_GcnA-like"/>
    <property type="match status" value="1"/>
</dbReference>
<protein>
    <recommendedName>
        <fullName evidence="3">beta-N-acetylhexosaminidase</fullName>
        <ecNumber evidence="3">3.2.1.52</ecNumber>
    </recommendedName>
</protein>
<comment type="similarity">
    <text evidence="2">Belongs to the glycosyl hydrolase 20 family.</text>
</comment>
<keyword evidence="4" id="KW-0378">Hydrolase</keyword>
<dbReference type="GO" id="GO:0005975">
    <property type="term" value="P:carbohydrate metabolic process"/>
    <property type="evidence" value="ECO:0007669"/>
    <property type="project" value="InterPro"/>
</dbReference>
<dbReference type="InterPro" id="IPR038901">
    <property type="entry name" value="HEXDC-like"/>
</dbReference>
<reference evidence="8 9" key="1">
    <citation type="submission" date="2024-01" db="EMBL/GenBank/DDBJ databases">
        <title>The genome of the rayed Mediterranean limpet Patella caerulea (Linnaeus, 1758).</title>
        <authorList>
            <person name="Anh-Thu Weber A."/>
            <person name="Halstead-Nussloch G."/>
        </authorList>
    </citation>
    <scope>NUCLEOTIDE SEQUENCE [LARGE SCALE GENOMIC DNA]</scope>
    <source>
        <strain evidence="8">AATW-2023a</strain>
        <tissue evidence="8">Whole specimen</tissue>
    </source>
</reference>
<keyword evidence="9" id="KW-1185">Reference proteome</keyword>
<feature type="compositionally biased region" description="Basic and acidic residues" evidence="5">
    <location>
        <begin position="64"/>
        <end position="105"/>
    </location>
</feature>
<keyword evidence="6" id="KW-1133">Transmembrane helix</keyword>
<dbReference type="PANTHER" id="PTHR21040:SF8">
    <property type="entry name" value="BCDNA.GH04120"/>
    <property type="match status" value="1"/>
</dbReference>
<dbReference type="InterPro" id="IPR015883">
    <property type="entry name" value="Glyco_hydro_20_cat"/>
</dbReference>
<dbReference type="Gene3D" id="3.20.20.80">
    <property type="entry name" value="Glycosidases"/>
    <property type="match status" value="1"/>
</dbReference>
<evidence type="ECO:0000256" key="4">
    <source>
        <dbReference type="ARBA" id="ARBA00022801"/>
    </source>
</evidence>
<gene>
    <name evidence="8" type="ORF">SNE40_017650</name>
</gene>
<keyword evidence="6" id="KW-0812">Transmembrane</keyword>
<dbReference type="EC" id="3.2.1.52" evidence="3"/>
<dbReference type="InterPro" id="IPR017853">
    <property type="entry name" value="GH"/>
</dbReference>
<comment type="caution">
    <text evidence="8">The sequence shown here is derived from an EMBL/GenBank/DDBJ whole genome shotgun (WGS) entry which is preliminary data.</text>
</comment>
<dbReference type="Proteomes" id="UP001347796">
    <property type="component" value="Unassembled WGS sequence"/>
</dbReference>
<organism evidence="8 9">
    <name type="scientific">Patella caerulea</name>
    <name type="common">Rayed Mediterranean limpet</name>
    <dbReference type="NCBI Taxonomy" id="87958"/>
    <lineage>
        <taxon>Eukaryota</taxon>
        <taxon>Metazoa</taxon>
        <taxon>Spiralia</taxon>
        <taxon>Lophotrochozoa</taxon>
        <taxon>Mollusca</taxon>
        <taxon>Gastropoda</taxon>
        <taxon>Patellogastropoda</taxon>
        <taxon>Patelloidea</taxon>
        <taxon>Patellidae</taxon>
        <taxon>Patella</taxon>
    </lineage>
</organism>